<dbReference type="InterPro" id="IPR037401">
    <property type="entry name" value="SnoaL-like"/>
</dbReference>
<dbReference type="Proteomes" id="UP000185680">
    <property type="component" value="Chromosome"/>
</dbReference>
<accession>A0A162YSD4</accession>
<evidence type="ECO:0000313" key="5">
    <source>
        <dbReference type="Proteomes" id="UP000185680"/>
    </source>
</evidence>
<sequence length="140" mass="16128">MLIDPLVEFFESVSPETVSRIADLYAVDARFKDPFNDVNGVPAIEHIFRHMFTQVEAPRFVVSERIVQGDSAMLVWTFEFGVRVGKTVRPQLVNGVTHFQFNCEGKVSLHRDYWDTGEELYMKLPVLGWLLRALKRRLAA</sequence>
<dbReference type="EMBL" id="LVWD01000037">
    <property type="protein sequence ID" value="OAD39827.1"/>
    <property type="molecule type" value="Genomic_DNA"/>
</dbReference>
<dbReference type="Proteomes" id="UP000185657">
    <property type="component" value="Unassembled WGS sequence"/>
</dbReference>
<dbReference type="Gene3D" id="3.10.450.50">
    <property type="match status" value="1"/>
</dbReference>
<keyword evidence="2" id="KW-0413">Isomerase</keyword>
<evidence type="ECO:0000313" key="2">
    <source>
        <dbReference type="EMBL" id="AOW11735.1"/>
    </source>
</evidence>
<dbReference type="AlphaFoldDB" id="A0A162YSD4"/>
<keyword evidence="4" id="KW-1185">Reference proteome</keyword>
<gene>
    <name evidence="2" type="ORF">LPB072_01550</name>
    <name evidence="3" type="ORF">LPB72_19815</name>
</gene>
<proteinExistence type="predicted"/>
<feature type="domain" description="SnoaL-like" evidence="1">
    <location>
        <begin position="8"/>
        <end position="109"/>
    </location>
</feature>
<name>A0A162YSD4_9BURK</name>
<reference evidence="3 4" key="1">
    <citation type="submission" date="2016-02" db="EMBL/GenBank/DDBJ databases">
        <title>Draft genome sequence of Hydrogenophaga sp. LPB0072.</title>
        <authorList>
            <person name="Shin S.-K."/>
            <person name="Yi H."/>
        </authorList>
    </citation>
    <scope>NUCLEOTIDE SEQUENCE [LARGE SCALE GENOMIC DNA]</scope>
    <source>
        <strain evidence="3 4">LPB0072</strain>
    </source>
</reference>
<dbReference type="SUPFAM" id="SSF54427">
    <property type="entry name" value="NTF2-like"/>
    <property type="match status" value="1"/>
</dbReference>
<dbReference type="STRING" id="1763535.LPB072_01550"/>
<evidence type="ECO:0000313" key="3">
    <source>
        <dbReference type="EMBL" id="OAD39827.1"/>
    </source>
</evidence>
<dbReference type="Pfam" id="PF12680">
    <property type="entry name" value="SnoaL_2"/>
    <property type="match status" value="1"/>
</dbReference>
<dbReference type="KEGG" id="hyl:LPB072_01550"/>
<dbReference type="InterPro" id="IPR032710">
    <property type="entry name" value="NTF2-like_dom_sf"/>
</dbReference>
<protein>
    <submittedName>
        <fullName evidence="2">Isomerase</fullName>
    </submittedName>
</protein>
<dbReference type="EMBL" id="CP017476">
    <property type="protein sequence ID" value="AOW11735.1"/>
    <property type="molecule type" value="Genomic_DNA"/>
</dbReference>
<reference evidence="2 5" key="2">
    <citation type="submission" date="2016-10" db="EMBL/GenBank/DDBJ databases">
        <title>Hydorgenophaga sp. LPB0072 isolated from gastropod.</title>
        <authorList>
            <person name="Kim E."/>
            <person name="Yi H."/>
        </authorList>
    </citation>
    <scope>NUCLEOTIDE SEQUENCE [LARGE SCALE GENOMIC DNA]</scope>
    <source>
        <strain evidence="2 5">LPB0072</strain>
    </source>
</reference>
<evidence type="ECO:0000259" key="1">
    <source>
        <dbReference type="Pfam" id="PF12680"/>
    </source>
</evidence>
<evidence type="ECO:0000313" key="4">
    <source>
        <dbReference type="Proteomes" id="UP000185657"/>
    </source>
</evidence>
<dbReference type="RefSeq" id="WP_066095218.1">
    <property type="nucleotide sequence ID" value="NZ_CP017476.1"/>
</dbReference>
<dbReference type="GO" id="GO:0016853">
    <property type="term" value="F:isomerase activity"/>
    <property type="evidence" value="ECO:0007669"/>
    <property type="project" value="UniProtKB-KW"/>
</dbReference>
<organism evidence="2 5">
    <name type="scientific">Hydrogenophaga crassostreae</name>
    <dbReference type="NCBI Taxonomy" id="1763535"/>
    <lineage>
        <taxon>Bacteria</taxon>
        <taxon>Pseudomonadati</taxon>
        <taxon>Pseudomonadota</taxon>
        <taxon>Betaproteobacteria</taxon>
        <taxon>Burkholderiales</taxon>
        <taxon>Comamonadaceae</taxon>
        <taxon>Hydrogenophaga</taxon>
    </lineage>
</organism>
<dbReference type="OrthoDB" id="1115105at2"/>